<dbReference type="Proteomes" id="UP000055611">
    <property type="component" value="Chromosome"/>
</dbReference>
<dbReference type="Proteomes" id="UP000295506">
    <property type="component" value="Unassembled WGS sequence"/>
</dbReference>
<dbReference type="CDD" id="cd00761">
    <property type="entry name" value="Glyco_tranf_GTA_type"/>
    <property type="match status" value="1"/>
</dbReference>
<dbReference type="SUPFAM" id="SSF53448">
    <property type="entry name" value="Nucleotide-diphospho-sugar transferases"/>
    <property type="match status" value="1"/>
</dbReference>
<accession>A0A126QQ53</accession>
<name>A0A126QQ53_9BACT</name>
<protein>
    <recommendedName>
        <fullName evidence="4">Glycosyltransferase 2-like domain-containing protein</fullName>
    </recommendedName>
</protein>
<dbReference type="EMBL" id="SOBK01000005">
    <property type="protein sequence ID" value="TDT88664.1"/>
    <property type="molecule type" value="Genomic_DNA"/>
</dbReference>
<evidence type="ECO:0000313" key="5">
    <source>
        <dbReference type="EMBL" id="AMK12064.1"/>
    </source>
</evidence>
<dbReference type="Pfam" id="PF00535">
    <property type="entry name" value="Glycos_transf_2"/>
    <property type="match status" value="1"/>
</dbReference>
<dbReference type="EMBL" id="CP014206">
    <property type="protein sequence ID" value="AMK12064.1"/>
    <property type="molecule type" value="Genomic_DNA"/>
</dbReference>
<evidence type="ECO:0000256" key="2">
    <source>
        <dbReference type="ARBA" id="ARBA00022676"/>
    </source>
</evidence>
<dbReference type="PANTHER" id="PTHR43179">
    <property type="entry name" value="RHAMNOSYLTRANSFERASE WBBL"/>
    <property type="match status" value="1"/>
</dbReference>
<keyword evidence="2" id="KW-0328">Glycosyltransferase</keyword>
<dbReference type="RefSeq" id="WP_066804974.1">
    <property type="nucleotide sequence ID" value="NZ_CP014206.1"/>
</dbReference>
<dbReference type="InterPro" id="IPR001173">
    <property type="entry name" value="Glyco_trans_2-like"/>
</dbReference>
<dbReference type="Gene3D" id="1.25.40.10">
    <property type="entry name" value="Tetratricopeptide repeat domain"/>
    <property type="match status" value="1"/>
</dbReference>
<evidence type="ECO:0000313" key="6">
    <source>
        <dbReference type="EMBL" id="TDT88664.1"/>
    </source>
</evidence>
<dbReference type="KEGG" id="dej:AWY79_13580"/>
<reference evidence="5 7" key="1">
    <citation type="journal article" date="2016" name="Front. Microbiol.">
        <title>Genome Sequence of the Piezophilic, Mesophilic Sulfate-Reducing Bacterium Desulfovibrio indicus J2T.</title>
        <authorList>
            <person name="Cao J."/>
            <person name="Maignien L."/>
            <person name="Shao Z."/>
            <person name="Alain K."/>
            <person name="Jebbar M."/>
        </authorList>
    </citation>
    <scope>NUCLEOTIDE SEQUENCE [LARGE SCALE GENOMIC DNA]</scope>
    <source>
        <strain evidence="5 7">J2</strain>
    </source>
</reference>
<dbReference type="GO" id="GO:0016757">
    <property type="term" value="F:glycosyltransferase activity"/>
    <property type="evidence" value="ECO:0007669"/>
    <property type="project" value="UniProtKB-KW"/>
</dbReference>
<dbReference type="InterPro" id="IPR019734">
    <property type="entry name" value="TPR_rpt"/>
</dbReference>
<keyword evidence="7" id="KW-1185">Reference proteome</keyword>
<evidence type="ECO:0000313" key="8">
    <source>
        <dbReference type="Proteomes" id="UP000295506"/>
    </source>
</evidence>
<organism evidence="6 8">
    <name type="scientific">Pseudodesulfovibrio indicus</name>
    <dbReference type="NCBI Taxonomy" id="1716143"/>
    <lineage>
        <taxon>Bacteria</taxon>
        <taxon>Pseudomonadati</taxon>
        <taxon>Thermodesulfobacteriota</taxon>
        <taxon>Desulfovibrionia</taxon>
        <taxon>Desulfovibrionales</taxon>
        <taxon>Desulfovibrionaceae</taxon>
    </lineage>
</organism>
<comment type="similarity">
    <text evidence="1">Belongs to the glycosyltransferase 2 family.</text>
</comment>
<evidence type="ECO:0000259" key="4">
    <source>
        <dbReference type="Pfam" id="PF00535"/>
    </source>
</evidence>
<reference evidence="6 8" key="2">
    <citation type="submission" date="2019-03" db="EMBL/GenBank/DDBJ databases">
        <title>Genomic Encyclopedia of Type Strains, Phase IV (KMG-IV): sequencing the most valuable type-strain genomes for metagenomic binning, comparative biology and taxonomic classification.</title>
        <authorList>
            <person name="Goeker M."/>
        </authorList>
    </citation>
    <scope>NUCLEOTIDE SEQUENCE [LARGE SCALE GENOMIC DNA]</scope>
    <source>
        <strain evidence="6 8">DSM 101483</strain>
    </source>
</reference>
<sequence length="539" mass="58251">MREYLSLGTIGHNHLLAAGQRAFGLAGGSGTSGPSGTLLSLGARLFAMAWAEFPLNAPLAAEIARLSKLFAVPALTPQGVALARRLAAEGGGPEPEEPNLLFEQGDFEGLTRFFERNAGREPLLPLVRQAWQYQGLLSRWEWLEEFLRRSVAPRDPEVANLLLAEAQLAAGRYDRAATGLEKMARRYGPGAWGLRLAVARAEAGDADGAMGLLGELLADFPEHSTALLYLDSLAFPSALGGRLEGGCAVSIYSYDKARELERTLESVLDSDLGPELGEVTVRVLVNGSRDDSLAVAEEARVRFGGTMDIVALPVNVGAPAARNWLLDAALRDGARWIAYLDDDVLVPRDWLSGLAAGVRDFPEAGVWGCRVADVRSPSLTQHGDGFLLWPEDAARAGRKLTLQEPCAECLVPPLLSYRRYAGSVTGCCHLFEAESLAASNGFDLAYSPSQFDDLDLDLRRLAQGKPVAYLGDVVITHLRESTHFLDLSPSAAARSRAHQSFLEERHAPNLEHMLRVQSGFVKADLEARRARLRAAGLLA</sequence>
<keyword evidence="3" id="KW-0808">Transferase</keyword>
<dbReference type="InterPro" id="IPR011990">
    <property type="entry name" value="TPR-like_helical_dom_sf"/>
</dbReference>
<feature type="domain" description="Glycosyltransferase 2-like" evidence="4">
    <location>
        <begin position="251"/>
        <end position="386"/>
    </location>
</feature>
<dbReference type="PANTHER" id="PTHR43179:SF12">
    <property type="entry name" value="GALACTOFURANOSYLTRANSFERASE GLFT2"/>
    <property type="match status" value="1"/>
</dbReference>
<evidence type="ECO:0000256" key="1">
    <source>
        <dbReference type="ARBA" id="ARBA00006739"/>
    </source>
</evidence>
<dbReference type="Pfam" id="PF13174">
    <property type="entry name" value="TPR_6"/>
    <property type="match status" value="2"/>
</dbReference>
<dbReference type="InterPro" id="IPR029044">
    <property type="entry name" value="Nucleotide-diphossugar_trans"/>
</dbReference>
<evidence type="ECO:0000256" key="3">
    <source>
        <dbReference type="ARBA" id="ARBA00022679"/>
    </source>
</evidence>
<evidence type="ECO:0000313" key="7">
    <source>
        <dbReference type="Proteomes" id="UP000055611"/>
    </source>
</evidence>
<dbReference type="AlphaFoldDB" id="A0A126QQ53"/>
<proteinExistence type="inferred from homology"/>
<gene>
    <name evidence="5" type="ORF">AWY79_13580</name>
    <name evidence="6" type="ORF">EDC59_10565</name>
</gene>
<dbReference type="Gene3D" id="3.90.550.10">
    <property type="entry name" value="Spore Coat Polysaccharide Biosynthesis Protein SpsA, Chain A"/>
    <property type="match status" value="1"/>
</dbReference>
<dbReference type="OrthoDB" id="5443808at2"/>